<dbReference type="BioCyc" id="MHAE859194:G1GR7-1406-MONOMER"/>
<name>F6FGK7_MYCHI</name>
<organism evidence="1">
    <name type="scientific">Mycoplasma haemofelis (strain Ohio2)</name>
    <dbReference type="NCBI Taxonomy" id="859194"/>
    <lineage>
        <taxon>Bacteria</taxon>
        <taxon>Bacillati</taxon>
        <taxon>Mycoplasmatota</taxon>
        <taxon>Mollicutes</taxon>
        <taxon>Mycoplasmataceae</taxon>
        <taxon>Mycoplasma</taxon>
    </lineage>
</organism>
<proteinExistence type="predicted"/>
<dbReference type="HOGENOM" id="CLU_098620_3_0_14"/>
<protein>
    <submittedName>
        <fullName evidence="1">Uncharacterized protein</fullName>
    </submittedName>
</protein>
<dbReference type="KEGG" id="mhf:MHF_1411"/>
<sequence length="210" mass="22671">MTSPTAIKAASGLGALGAMGGGAALYKSGAFTSKTTLGQLVQKDSWTLLTAKDTTHISTILEAYKKEPKPTLPFSGFTGKEVDASKRLLEECNKASDKPFDDSNKVTLLKQIKKWCVIPKTLQERLKDLGITPLSTAEPNPSSAEVQDWTNKVGTYDNGNNKFDQLASLTGGDNNAKAKTLRTTCQSKLTTKSFEESFDTILGQVKTWCV</sequence>
<dbReference type="AlphaFoldDB" id="F6FGK7"/>
<dbReference type="Proteomes" id="UP000007952">
    <property type="component" value="Chromosome"/>
</dbReference>
<evidence type="ECO:0000313" key="1">
    <source>
        <dbReference type="EMBL" id="AEG73645.1"/>
    </source>
</evidence>
<dbReference type="STRING" id="859194.MHF_1411"/>
<reference key="3">
    <citation type="submission" date="2011-05" db="EMBL/GenBank/DDBJ databases">
        <title>The Genome of Mycoplasma haemofelis Strain Ohio2, a pathogenic hemoplasma of the cat.</title>
        <authorList>
            <person name="Santos A.P."/>
            <person name="Guimaraes A.M.S."/>
            <person name="SanMiguel P.J."/>
            <person name="Martin S.W."/>
            <person name="Messick J.B."/>
        </authorList>
    </citation>
    <scope>NUCLEOTIDE SEQUENCE</scope>
    <source>
        <strain>Ohio2</strain>
    </source>
</reference>
<reference evidence="1" key="2">
    <citation type="journal article" date="2011" name="Vet. Res.">
        <title>Genome of Mycoplasma haemofelis, unraveling its strategies for survival and persistence.</title>
        <authorList>
            <person name="Santos A.P."/>
            <person name="Guimaraes A.M."/>
            <person name="do Nascimento N.C."/>
            <person name="Sanmiguel P.J."/>
            <person name="Martin S.W."/>
            <person name="Messick J.B."/>
        </authorList>
    </citation>
    <scope>NUCLEOTIDE SEQUENCE</scope>
    <source>
        <strain evidence="1">Ohio2</strain>
    </source>
</reference>
<accession>F6FGK7</accession>
<reference evidence="1" key="1">
    <citation type="journal article" date="2011" name="J. Bacteriol.">
        <title>Complete genome sequences of two hemotropic Mycoplasmas, Mycoplasma haemofelis strain Ohio2 and Mycoplasma suis strain Illinois.</title>
        <authorList>
            <person name="Messick J.B."/>
            <person name="Santos A.P."/>
            <person name="Guimaraes A.M."/>
        </authorList>
    </citation>
    <scope>NUCLEOTIDE SEQUENCE [LARGE SCALE GENOMIC DNA]</scope>
    <source>
        <strain evidence="1">Ohio2</strain>
    </source>
</reference>
<dbReference type="EMBL" id="CP002808">
    <property type="protein sequence ID" value="AEG73645.1"/>
    <property type="molecule type" value="Genomic_DNA"/>
</dbReference>
<gene>
    <name evidence="1" type="ordered locus">MHF_1411</name>
</gene>